<proteinExistence type="predicted"/>
<protein>
    <submittedName>
        <fullName evidence="1">Uncharacterized protein</fullName>
    </submittedName>
</protein>
<evidence type="ECO:0000313" key="2">
    <source>
        <dbReference type="Proteomes" id="UP000034107"/>
    </source>
</evidence>
<reference evidence="1 2" key="1">
    <citation type="journal article" date="2015" name="Nature">
        <title>rRNA introns, odd ribosomes, and small enigmatic genomes across a large radiation of phyla.</title>
        <authorList>
            <person name="Brown C.T."/>
            <person name="Hug L.A."/>
            <person name="Thomas B.C."/>
            <person name="Sharon I."/>
            <person name="Castelle C.J."/>
            <person name="Singh A."/>
            <person name="Wilkins M.J."/>
            <person name="Williams K.H."/>
            <person name="Banfield J.F."/>
        </authorList>
    </citation>
    <scope>NUCLEOTIDE SEQUENCE [LARGE SCALE GENOMIC DNA]</scope>
</reference>
<dbReference type="Proteomes" id="UP000034107">
    <property type="component" value="Unassembled WGS sequence"/>
</dbReference>
<evidence type="ECO:0000313" key="1">
    <source>
        <dbReference type="EMBL" id="KKU22524.1"/>
    </source>
</evidence>
<sequence>MKYRFGKRYREELLNLREWKTRMNKKIKDREKPEFFIIVRYKGIPD</sequence>
<name>A0A0G1NPC0_9BACT</name>
<organism evidence="1 2">
    <name type="scientific">Candidatus Nomurabacteria bacterium GW2011_GWA1_46_11</name>
    <dbReference type="NCBI Taxonomy" id="1618732"/>
    <lineage>
        <taxon>Bacteria</taxon>
        <taxon>Candidatus Nomuraibacteriota</taxon>
    </lineage>
</organism>
<gene>
    <name evidence="1" type="ORF">UX31_C0001G0042</name>
</gene>
<accession>A0A0G1NPC0</accession>
<dbReference type="AlphaFoldDB" id="A0A0G1NPC0"/>
<comment type="caution">
    <text evidence="1">The sequence shown here is derived from an EMBL/GenBank/DDBJ whole genome shotgun (WGS) entry which is preliminary data.</text>
</comment>
<dbReference type="EMBL" id="LCLS01000001">
    <property type="protein sequence ID" value="KKU22524.1"/>
    <property type="molecule type" value="Genomic_DNA"/>
</dbReference>